<dbReference type="OrthoDB" id="1451371at2"/>
<proteinExistence type="predicted"/>
<evidence type="ECO:0000313" key="1">
    <source>
        <dbReference type="EMBL" id="EAQ50422.1"/>
    </source>
</evidence>
<accession>A3XJ50</accession>
<protein>
    <submittedName>
        <fullName evidence="1">Uncharacterized protein</fullName>
    </submittedName>
</protein>
<dbReference type="STRING" id="398720.MED217_05302"/>
<dbReference type="AlphaFoldDB" id="A3XJ50"/>
<dbReference type="eggNOG" id="ENOG5030RYD">
    <property type="taxonomic scope" value="Bacteria"/>
</dbReference>
<name>A3XJ50_LEEBM</name>
<keyword evidence="2" id="KW-1185">Reference proteome</keyword>
<dbReference type="Proteomes" id="UP000001601">
    <property type="component" value="Unassembled WGS sequence"/>
</dbReference>
<comment type="caution">
    <text evidence="1">The sequence shown here is derived from an EMBL/GenBank/DDBJ whole genome shotgun (WGS) entry which is preliminary data.</text>
</comment>
<dbReference type="HOGENOM" id="CLU_1852690_0_0_10"/>
<gene>
    <name evidence="1" type="ORF">MED217_05302</name>
</gene>
<dbReference type="RefSeq" id="WP_009779446.1">
    <property type="nucleotide sequence ID" value="NZ_CH672395.1"/>
</dbReference>
<dbReference type="EMBL" id="AANC01000002">
    <property type="protein sequence ID" value="EAQ50422.1"/>
    <property type="molecule type" value="Genomic_DNA"/>
</dbReference>
<evidence type="ECO:0000313" key="2">
    <source>
        <dbReference type="Proteomes" id="UP000001601"/>
    </source>
</evidence>
<organism evidence="1 2">
    <name type="scientific">Leeuwenhoekiella blandensis (strain CECT 7118 / CCUG 51940 / KCTC 22103 / MED217)</name>
    <name type="common">Flavobacterium sp. (strain MED217)</name>
    <dbReference type="NCBI Taxonomy" id="398720"/>
    <lineage>
        <taxon>Bacteria</taxon>
        <taxon>Pseudomonadati</taxon>
        <taxon>Bacteroidota</taxon>
        <taxon>Flavobacteriia</taxon>
        <taxon>Flavobacteriales</taxon>
        <taxon>Flavobacteriaceae</taxon>
        <taxon>Leeuwenhoekiella</taxon>
    </lineage>
</organism>
<sequence>MNLIYQGKNPLVDSAVRRTTQVLKSSFFQNQLLQNLTEEEAQQIQELFSHIHNSQEEVLLIKTYWNPLVRTQISFSNSSQCLEINLATLRKSRRILLEQIVRNYTLIEFRKIHPEWVEFSQRDEYLASKISSLAKVYA</sequence>
<reference evidence="1 2" key="1">
    <citation type="journal article" date="2007" name="Nature">
        <title>Light stimulates growth of proteorhodopsin-containing marine Flavobacteria.</title>
        <authorList>
            <person name="Gomez-Consarnau L."/>
            <person name="Gonzalez J.M."/>
            <person name="Coll-Llado M."/>
            <person name="Gourdon P."/>
            <person name="Pascher T."/>
            <person name="Neutze R."/>
            <person name="Pedros-Alio C."/>
            <person name="Pinhassi J."/>
        </authorList>
    </citation>
    <scope>NUCLEOTIDE SEQUENCE [LARGE SCALE GENOMIC DNA]</scope>
    <source>
        <strain evidence="1 2">MED217</strain>
    </source>
</reference>